<reference evidence="2 3" key="1">
    <citation type="journal article" date="2017" name="Plant Biotechnol. J.">
        <title>A comprehensive draft genome sequence for lupin (Lupinus angustifolius), an emerging health food: insights into plant-microbe interactions and legume evolution.</title>
        <authorList>
            <person name="Hane J.K."/>
            <person name="Ming Y."/>
            <person name="Kamphuis L.G."/>
            <person name="Nelson M.N."/>
            <person name="Garg G."/>
            <person name="Atkins C.A."/>
            <person name="Bayer P.E."/>
            <person name="Bravo A."/>
            <person name="Bringans S."/>
            <person name="Cannon S."/>
            <person name="Edwards D."/>
            <person name="Foley R."/>
            <person name="Gao L.L."/>
            <person name="Harrison M.J."/>
            <person name="Huang W."/>
            <person name="Hurgobin B."/>
            <person name="Li S."/>
            <person name="Liu C.W."/>
            <person name="McGrath A."/>
            <person name="Morahan G."/>
            <person name="Murray J."/>
            <person name="Weller J."/>
            <person name="Jian J."/>
            <person name="Singh K.B."/>
        </authorList>
    </citation>
    <scope>NUCLEOTIDE SEQUENCE [LARGE SCALE GENOMIC DNA]</scope>
    <source>
        <strain evidence="3">cv. Tanjil</strain>
        <tissue evidence="2">Whole plant</tissue>
    </source>
</reference>
<accession>A0A1J7G5W1</accession>
<protein>
    <recommendedName>
        <fullName evidence="1">Glyoxalase/fosfomycin resistance/dioxygenase domain-containing protein</fullName>
    </recommendedName>
</protein>
<organism evidence="2 3">
    <name type="scientific">Lupinus angustifolius</name>
    <name type="common">Narrow-leaved blue lupine</name>
    <dbReference type="NCBI Taxonomy" id="3871"/>
    <lineage>
        <taxon>Eukaryota</taxon>
        <taxon>Viridiplantae</taxon>
        <taxon>Streptophyta</taxon>
        <taxon>Embryophyta</taxon>
        <taxon>Tracheophyta</taxon>
        <taxon>Spermatophyta</taxon>
        <taxon>Magnoliopsida</taxon>
        <taxon>eudicotyledons</taxon>
        <taxon>Gunneridae</taxon>
        <taxon>Pentapetalae</taxon>
        <taxon>rosids</taxon>
        <taxon>fabids</taxon>
        <taxon>Fabales</taxon>
        <taxon>Fabaceae</taxon>
        <taxon>Papilionoideae</taxon>
        <taxon>50 kb inversion clade</taxon>
        <taxon>genistoids sensu lato</taxon>
        <taxon>core genistoids</taxon>
        <taxon>Genisteae</taxon>
        <taxon>Lupinus</taxon>
    </lineage>
</organism>
<dbReference type="Gene3D" id="3.10.180.10">
    <property type="entry name" value="2,3-Dihydroxybiphenyl 1,2-Dioxygenase, domain 1"/>
    <property type="match status" value="1"/>
</dbReference>
<dbReference type="InterPro" id="IPR029068">
    <property type="entry name" value="Glyas_Bleomycin-R_OHBP_Dase"/>
</dbReference>
<keyword evidence="3" id="KW-1185">Reference proteome</keyword>
<sequence>MADIEDILVLDNGTGMVKLSQNGFSSYIVITGYGVYHYDIGTGFGHFGDVVEDVARTVDLIKMKRGKITKEPGPVKGEACV</sequence>
<dbReference type="PANTHER" id="PTHR46036:SF5">
    <property type="entry name" value="LACTOYLGLUTATHIONE LYASE"/>
    <property type="match status" value="1"/>
</dbReference>
<feature type="domain" description="Glyoxalase/fosfomycin resistance/dioxygenase" evidence="1">
    <location>
        <begin position="7"/>
        <end position="76"/>
    </location>
</feature>
<dbReference type="InterPro" id="IPR004360">
    <property type="entry name" value="Glyas_Fos-R_dOase_dom"/>
</dbReference>
<dbReference type="GO" id="GO:0004462">
    <property type="term" value="F:lactoylglutathione lyase activity"/>
    <property type="evidence" value="ECO:0007669"/>
    <property type="project" value="TreeGrafter"/>
</dbReference>
<dbReference type="EMBL" id="KV862253">
    <property type="protein sequence ID" value="OIV89697.1"/>
    <property type="molecule type" value="Genomic_DNA"/>
</dbReference>
<evidence type="ECO:0000259" key="1">
    <source>
        <dbReference type="Pfam" id="PF00903"/>
    </source>
</evidence>
<dbReference type="GO" id="GO:0019243">
    <property type="term" value="P:methylglyoxal catabolic process to D-lactate via S-lactoyl-glutathione"/>
    <property type="evidence" value="ECO:0007669"/>
    <property type="project" value="TreeGrafter"/>
</dbReference>
<dbReference type="Pfam" id="PF00903">
    <property type="entry name" value="Glyoxalase"/>
    <property type="match status" value="1"/>
</dbReference>
<evidence type="ECO:0000313" key="2">
    <source>
        <dbReference type="EMBL" id="OIV89697.1"/>
    </source>
</evidence>
<dbReference type="Gramene" id="OIV89697">
    <property type="protein sequence ID" value="OIV89697"/>
    <property type="gene ID" value="TanjilG_06167"/>
</dbReference>
<proteinExistence type="predicted"/>
<gene>
    <name evidence="2" type="ORF">TanjilG_06167</name>
</gene>
<evidence type="ECO:0000313" key="3">
    <source>
        <dbReference type="Proteomes" id="UP000188354"/>
    </source>
</evidence>
<dbReference type="GO" id="GO:0005737">
    <property type="term" value="C:cytoplasm"/>
    <property type="evidence" value="ECO:0007669"/>
    <property type="project" value="TreeGrafter"/>
</dbReference>
<name>A0A1J7G5W1_LUPAN</name>
<dbReference type="STRING" id="3871.A0A1J7G5W1"/>
<dbReference type="AlphaFoldDB" id="A0A1J7G5W1"/>
<dbReference type="PANTHER" id="PTHR46036">
    <property type="entry name" value="LACTOYLGLUTATHIONE LYASE"/>
    <property type="match status" value="1"/>
</dbReference>
<dbReference type="Proteomes" id="UP000188354">
    <property type="component" value="Unassembled WGS sequence"/>
</dbReference>